<evidence type="ECO:0000313" key="4">
    <source>
        <dbReference type="Proteomes" id="UP000011713"/>
    </source>
</evidence>
<name>M4B198_HYAAE</name>
<feature type="domain" description="Arf-GAP" evidence="2">
    <location>
        <begin position="12"/>
        <end position="78"/>
    </location>
</feature>
<dbReference type="InterPro" id="IPR001164">
    <property type="entry name" value="ArfGAP_dom"/>
</dbReference>
<reference evidence="4" key="1">
    <citation type="journal article" date="2010" name="Science">
        <title>Signatures of adaptation to obligate biotrophy in the Hyaloperonospora arabidopsidis genome.</title>
        <authorList>
            <person name="Baxter L."/>
            <person name="Tripathy S."/>
            <person name="Ishaque N."/>
            <person name="Boot N."/>
            <person name="Cabral A."/>
            <person name="Kemen E."/>
            <person name="Thines M."/>
            <person name="Ah-Fong A."/>
            <person name="Anderson R."/>
            <person name="Badejoko W."/>
            <person name="Bittner-Eddy P."/>
            <person name="Boore J.L."/>
            <person name="Chibucos M.C."/>
            <person name="Coates M."/>
            <person name="Dehal P."/>
            <person name="Delehaunty K."/>
            <person name="Dong S."/>
            <person name="Downton P."/>
            <person name="Dumas B."/>
            <person name="Fabro G."/>
            <person name="Fronick C."/>
            <person name="Fuerstenberg S.I."/>
            <person name="Fulton L."/>
            <person name="Gaulin E."/>
            <person name="Govers F."/>
            <person name="Hughes L."/>
            <person name="Humphray S."/>
            <person name="Jiang R.H."/>
            <person name="Judelson H."/>
            <person name="Kamoun S."/>
            <person name="Kyung K."/>
            <person name="Meijer H."/>
            <person name="Minx P."/>
            <person name="Morris P."/>
            <person name="Nelson J."/>
            <person name="Phuntumart V."/>
            <person name="Qutob D."/>
            <person name="Rehmany A."/>
            <person name="Rougon-Cardoso A."/>
            <person name="Ryden P."/>
            <person name="Torto-Alalibo T."/>
            <person name="Studholme D."/>
            <person name="Wang Y."/>
            <person name="Win J."/>
            <person name="Wood J."/>
            <person name="Clifton S.W."/>
            <person name="Rogers J."/>
            <person name="Van den Ackerveken G."/>
            <person name="Jones J.D."/>
            <person name="McDowell J.M."/>
            <person name="Beynon J."/>
            <person name="Tyler B.M."/>
        </authorList>
    </citation>
    <scope>NUCLEOTIDE SEQUENCE [LARGE SCALE GENOMIC DNA]</scope>
    <source>
        <strain evidence="4">Emoy2</strain>
    </source>
</reference>
<dbReference type="Proteomes" id="UP000011713">
    <property type="component" value="Unassembled WGS sequence"/>
</dbReference>
<dbReference type="Pfam" id="PF01412">
    <property type="entry name" value="ArfGap"/>
    <property type="match status" value="1"/>
</dbReference>
<feature type="region of interest" description="Disordered" evidence="1">
    <location>
        <begin position="440"/>
        <end position="463"/>
    </location>
</feature>
<dbReference type="STRING" id="559515.M4B198"/>
<dbReference type="InterPro" id="IPR038508">
    <property type="entry name" value="ArfGAP_dom_sf"/>
</dbReference>
<feature type="region of interest" description="Disordered" evidence="1">
    <location>
        <begin position="156"/>
        <end position="218"/>
    </location>
</feature>
<reference evidence="3" key="2">
    <citation type="submission" date="2015-06" db="UniProtKB">
        <authorList>
            <consortium name="EnsemblProtists"/>
        </authorList>
    </citation>
    <scope>IDENTIFICATION</scope>
    <source>
        <strain evidence="3">Emoy2</strain>
    </source>
</reference>
<dbReference type="GO" id="GO:0005096">
    <property type="term" value="F:GTPase activator activity"/>
    <property type="evidence" value="ECO:0007669"/>
    <property type="project" value="InterPro"/>
</dbReference>
<evidence type="ECO:0000259" key="2">
    <source>
        <dbReference type="Pfam" id="PF01412"/>
    </source>
</evidence>
<dbReference type="InParanoid" id="M4B198"/>
<dbReference type="AlphaFoldDB" id="M4B198"/>
<accession>M4B198</accession>
<dbReference type="Gene3D" id="1.10.220.150">
    <property type="entry name" value="Arf GTPase activating protein"/>
    <property type="match status" value="1"/>
</dbReference>
<dbReference type="InterPro" id="IPR037278">
    <property type="entry name" value="ARFGAP/RecO"/>
</dbReference>
<dbReference type="VEuPathDB" id="FungiDB:HpaG800045"/>
<protein>
    <recommendedName>
        <fullName evidence="2">Arf-GAP domain-containing protein</fullName>
    </recommendedName>
</protein>
<dbReference type="EMBL" id="JH597776">
    <property type="status" value="NOT_ANNOTATED_CDS"/>
    <property type="molecule type" value="Genomic_DNA"/>
</dbReference>
<dbReference type="SUPFAM" id="SSF57863">
    <property type="entry name" value="ArfGap/RecO-like zinc finger"/>
    <property type="match status" value="1"/>
</dbReference>
<evidence type="ECO:0000256" key="1">
    <source>
        <dbReference type="SAM" id="MobiDB-lite"/>
    </source>
</evidence>
<sequence length="685" mass="73238">MLTLFVCVCSREFAHRVKSISMSKFTEKEVQQLIDRGGNEAAQKYWRSKHDPTFRPNGGNDGERTRNFIRLTYIDRKYDAIITRGCRCYFVTSTCLLTKKSSKKKVKNHVSDDIVVPSSAKLAPSTADSGFGDFSKFEGSSQTAATVARSFDGFGSFDDSAPDNKDTGDFTDFGDFEGSSGSTNATQKATSKIPTSSPVSKFSSFKMPPPPGSNINASNASKTIATEDLMGLCPPQQDNNPFGFDAPAPASVNASHPTPVDSSPFHFDAPTPTSNADGLSSAAFLDPLSDMTAAASPAKSTESSSPFDAFDPPLVSSSSVFDAFAAPSPVGGNAFGAVGGGEDAFGDFMGSTSSSRTDSVLDPFSSTAKHPAPTAADPFAAFENTQLSVETAPTVESAAPAFGPSTGLQGYNSVSLQQSVMEDPFGFVSGTDSNNSGFIASQQQQRSGTTSQLYGGFPQQQHPQNAYGMQMQQPMQLLLQGQPLQQQQQWYGQQQGFYGQQQLMQSTGQQYNGQFSPYVVSGAHPAPIPVKTPASVTTINDPFASLNIGNLVLGGTNDSTSGGMTNSTPATQSKMSASFGVAPTTPVPSGSLSYAQYVLCSVIWSWMKVPMLLLLCARPQTRMDATFPRPTQNTITFDAPNRVSCPPRAVHPHFRHAQHKIRPDRRKQQSAAINPVTADEHDWFY</sequence>
<evidence type="ECO:0000313" key="3">
    <source>
        <dbReference type="EnsemblProtists" id="HpaP800045"/>
    </source>
</evidence>
<feature type="compositionally biased region" description="Low complexity" evidence="1">
    <location>
        <begin position="170"/>
        <end position="183"/>
    </location>
</feature>
<dbReference type="InterPro" id="IPR044820">
    <property type="entry name" value="AGD14-like"/>
</dbReference>
<dbReference type="eggNOG" id="KOG0702">
    <property type="taxonomic scope" value="Eukaryota"/>
</dbReference>
<feature type="compositionally biased region" description="Polar residues" evidence="1">
    <location>
        <begin position="184"/>
        <end position="193"/>
    </location>
</feature>
<feature type="region of interest" description="Disordered" evidence="1">
    <location>
        <begin position="237"/>
        <end position="281"/>
    </location>
</feature>
<dbReference type="PANTHER" id="PTHR46085">
    <property type="entry name" value="ARFGAP/RECO-RELATED"/>
    <property type="match status" value="1"/>
</dbReference>
<keyword evidence="4" id="KW-1185">Reference proteome</keyword>
<feature type="compositionally biased region" description="Low complexity" evidence="1">
    <location>
        <begin position="441"/>
        <end position="452"/>
    </location>
</feature>
<proteinExistence type="predicted"/>
<feature type="compositionally biased region" description="Low complexity" evidence="1">
    <location>
        <begin position="194"/>
        <end position="206"/>
    </location>
</feature>
<organism evidence="3 4">
    <name type="scientific">Hyaloperonospora arabidopsidis (strain Emoy2)</name>
    <name type="common">Downy mildew agent</name>
    <name type="synonym">Peronospora arabidopsidis</name>
    <dbReference type="NCBI Taxonomy" id="559515"/>
    <lineage>
        <taxon>Eukaryota</taxon>
        <taxon>Sar</taxon>
        <taxon>Stramenopiles</taxon>
        <taxon>Oomycota</taxon>
        <taxon>Peronosporomycetes</taxon>
        <taxon>Peronosporales</taxon>
        <taxon>Peronosporaceae</taxon>
        <taxon>Hyaloperonospora</taxon>
    </lineage>
</organism>
<dbReference type="EnsemblProtists" id="HpaT800045">
    <property type="protein sequence ID" value="HpaP800045"/>
    <property type="gene ID" value="HpaG800045"/>
</dbReference>
<dbReference type="HOGENOM" id="CLU_434449_0_0_1"/>